<keyword evidence="5" id="KW-0472">Membrane</keyword>
<keyword evidence="3 6" id="KW-0732">Signal</keyword>
<evidence type="ECO:0000313" key="9">
    <source>
        <dbReference type="Proteomes" id="UP000022835"/>
    </source>
</evidence>
<dbReference type="GO" id="GO:0005886">
    <property type="term" value="C:plasma membrane"/>
    <property type="evidence" value="ECO:0007669"/>
    <property type="project" value="TreeGrafter"/>
</dbReference>
<dbReference type="OrthoDB" id="5242236at2"/>
<protein>
    <submittedName>
        <fullName evidence="8">Copper resistance protein CopC</fullName>
    </submittedName>
</protein>
<dbReference type="GO" id="GO:0030313">
    <property type="term" value="C:cell envelope"/>
    <property type="evidence" value="ECO:0007669"/>
    <property type="project" value="UniProtKB-SubCell"/>
</dbReference>
<dbReference type="Pfam" id="PF04234">
    <property type="entry name" value="CopC"/>
    <property type="match status" value="1"/>
</dbReference>
<reference evidence="8" key="1">
    <citation type="submission" date="2014-05" db="EMBL/GenBank/DDBJ databases">
        <title>Genome sequence of Mycobacterium aromaticivorans strain JS19b1T (= DSM 45407T).</title>
        <authorList>
            <person name="Kwak Y."/>
            <person name="Park G.-S."/>
            <person name="Li Q.X."/>
            <person name="Lee S.-E."/>
            <person name="Shin J.-H."/>
        </authorList>
    </citation>
    <scope>NUCLEOTIDE SEQUENCE [LARGE SCALE GENOMIC DNA]</scope>
    <source>
        <strain evidence="8">JS19b1</strain>
    </source>
</reference>
<evidence type="ECO:0000256" key="1">
    <source>
        <dbReference type="ARBA" id="ARBA00004196"/>
    </source>
</evidence>
<dbReference type="eggNOG" id="COG2372">
    <property type="taxonomic scope" value="Bacteria"/>
</dbReference>
<evidence type="ECO:0000259" key="7">
    <source>
        <dbReference type="Pfam" id="PF04234"/>
    </source>
</evidence>
<keyword evidence="4" id="KW-0186">Copper</keyword>
<dbReference type="SUPFAM" id="SSF81296">
    <property type="entry name" value="E set domains"/>
    <property type="match status" value="1"/>
</dbReference>
<comment type="caution">
    <text evidence="8">The sequence shown here is derived from an EMBL/GenBank/DDBJ whole genome shotgun (WGS) entry which is preliminary data.</text>
</comment>
<proteinExistence type="predicted"/>
<comment type="subcellular location">
    <subcellularLocation>
        <location evidence="1">Cell envelope</location>
    </subcellularLocation>
</comment>
<dbReference type="RefSeq" id="WP_036342033.1">
    <property type="nucleotide sequence ID" value="NZ_JALN02000001.1"/>
</dbReference>
<dbReference type="EMBL" id="JALN02000001">
    <property type="protein sequence ID" value="KDE99710.1"/>
    <property type="molecule type" value="Genomic_DNA"/>
</dbReference>
<feature type="transmembrane region" description="Helical" evidence="5">
    <location>
        <begin position="146"/>
        <end position="166"/>
    </location>
</feature>
<keyword evidence="5" id="KW-0812">Transmembrane</keyword>
<accession>A0A064CHA9</accession>
<feature type="domain" description="CopC" evidence="7">
    <location>
        <begin position="28"/>
        <end position="120"/>
    </location>
</feature>
<dbReference type="InterPro" id="IPR032694">
    <property type="entry name" value="CopC/D"/>
</dbReference>
<dbReference type="GO" id="GO:0046688">
    <property type="term" value="P:response to copper ion"/>
    <property type="evidence" value="ECO:0007669"/>
    <property type="project" value="InterPro"/>
</dbReference>
<keyword evidence="9" id="KW-1185">Reference proteome</keyword>
<dbReference type="PANTHER" id="PTHR34820">
    <property type="entry name" value="INNER MEMBRANE PROTEIN YEBZ"/>
    <property type="match status" value="1"/>
</dbReference>
<dbReference type="InterPro" id="IPR007348">
    <property type="entry name" value="CopC_dom"/>
</dbReference>
<gene>
    <name evidence="8" type="ORF">Y900_012375</name>
</gene>
<dbReference type="GO" id="GO:0042597">
    <property type="term" value="C:periplasmic space"/>
    <property type="evidence" value="ECO:0007669"/>
    <property type="project" value="InterPro"/>
</dbReference>
<dbReference type="AlphaFoldDB" id="A0A064CHA9"/>
<feature type="chain" id="PRO_5038576652" evidence="6">
    <location>
        <begin position="28"/>
        <end position="169"/>
    </location>
</feature>
<feature type="signal peptide" evidence="6">
    <location>
        <begin position="1"/>
        <end position="27"/>
    </location>
</feature>
<evidence type="ECO:0000256" key="4">
    <source>
        <dbReference type="ARBA" id="ARBA00023008"/>
    </source>
</evidence>
<dbReference type="GO" id="GO:0006825">
    <property type="term" value="P:copper ion transport"/>
    <property type="evidence" value="ECO:0007669"/>
    <property type="project" value="InterPro"/>
</dbReference>
<dbReference type="STRING" id="1440774.Y900_012375"/>
<keyword evidence="2" id="KW-0479">Metal-binding</keyword>
<evidence type="ECO:0000256" key="3">
    <source>
        <dbReference type="ARBA" id="ARBA00022729"/>
    </source>
</evidence>
<evidence type="ECO:0000256" key="6">
    <source>
        <dbReference type="SAM" id="SignalP"/>
    </source>
</evidence>
<dbReference type="InterPro" id="IPR014755">
    <property type="entry name" value="Cu-Rt/internalin_Ig-like"/>
</dbReference>
<dbReference type="Gene3D" id="2.60.40.1220">
    <property type="match status" value="1"/>
</dbReference>
<evidence type="ECO:0000313" key="8">
    <source>
        <dbReference type="EMBL" id="KDE99710.1"/>
    </source>
</evidence>
<evidence type="ECO:0000256" key="5">
    <source>
        <dbReference type="SAM" id="Phobius"/>
    </source>
</evidence>
<dbReference type="PANTHER" id="PTHR34820:SF4">
    <property type="entry name" value="INNER MEMBRANE PROTEIN YEBZ"/>
    <property type="match status" value="1"/>
</dbReference>
<dbReference type="InterPro" id="IPR014756">
    <property type="entry name" value="Ig_E-set"/>
</dbReference>
<dbReference type="Proteomes" id="UP000022835">
    <property type="component" value="Unassembled WGS sequence"/>
</dbReference>
<keyword evidence="5" id="KW-1133">Transmembrane helix</keyword>
<sequence>MTALRRLVATALLITAMAMGGTAVAWAHAVRVSADPAPDATLATAPTRITATFNERLQGDFAAMTVVGPDGNLWSDGTPQVQGATVSVGVRPLGPAGSYTVNYRVTSADGHVVSGSWAFTMTVAGSGSPGPSATASTPSADRALPVWPFIVGAVAVIALGVIWSRLRRT</sequence>
<name>A0A064CHA9_9MYCO</name>
<organism evidence="8 9">
    <name type="scientific">Mycolicibacterium aromaticivorans JS19b1 = JCM 16368</name>
    <dbReference type="NCBI Taxonomy" id="1440774"/>
    <lineage>
        <taxon>Bacteria</taxon>
        <taxon>Bacillati</taxon>
        <taxon>Actinomycetota</taxon>
        <taxon>Actinomycetes</taxon>
        <taxon>Mycobacteriales</taxon>
        <taxon>Mycobacteriaceae</taxon>
        <taxon>Mycolicibacterium</taxon>
    </lineage>
</organism>
<evidence type="ECO:0000256" key="2">
    <source>
        <dbReference type="ARBA" id="ARBA00022723"/>
    </source>
</evidence>
<dbReference type="GO" id="GO:0005507">
    <property type="term" value="F:copper ion binding"/>
    <property type="evidence" value="ECO:0007669"/>
    <property type="project" value="InterPro"/>
</dbReference>